<keyword evidence="1" id="KW-1133">Transmembrane helix</keyword>
<feature type="non-terminal residue" evidence="2">
    <location>
        <position position="1"/>
    </location>
</feature>
<evidence type="ECO:0000313" key="2">
    <source>
        <dbReference type="EMBL" id="VAW41438.1"/>
    </source>
</evidence>
<keyword evidence="1" id="KW-0472">Membrane</keyword>
<organism evidence="2">
    <name type="scientific">hydrothermal vent metagenome</name>
    <dbReference type="NCBI Taxonomy" id="652676"/>
    <lineage>
        <taxon>unclassified sequences</taxon>
        <taxon>metagenomes</taxon>
        <taxon>ecological metagenomes</taxon>
    </lineage>
</organism>
<protein>
    <recommendedName>
        <fullName evidence="3">Glycosyltransferase RgtA/B/C/D-like domain-containing protein</fullName>
    </recommendedName>
</protein>
<proteinExistence type="predicted"/>
<feature type="transmembrane region" description="Helical" evidence="1">
    <location>
        <begin position="82"/>
        <end position="104"/>
    </location>
</feature>
<reference evidence="2" key="1">
    <citation type="submission" date="2018-06" db="EMBL/GenBank/DDBJ databases">
        <authorList>
            <person name="Zhirakovskaya E."/>
        </authorList>
    </citation>
    <scope>NUCLEOTIDE SEQUENCE</scope>
</reference>
<dbReference type="EMBL" id="UOEU01000844">
    <property type="protein sequence ID" value="VAW41438.1"/>
    <property type="molecule type" value="Genomic_DNA"/>
</dbReference>
<feature type="transmembrane region" description="Helical" evidence="1">
    <location>
        <begin position="214"/>
        <end position="235"/>
    </location>
</feature>
<evidence type="ECO:0008006" key="3">
    <source>
        <dbReference type="Google" id="ProtNLM"/>
    </source>
</evidence>
<sequence length="518" mass="57752">PAVQFSRFGIRPMLFVPIETATVYFFWRGLSQAKNRVSFLLAGFFLGLGIYTYAAARLFPLLFIIFVPILFWRERPLIKQHWLNISLMAGASLLTALPLLIFFFRTPYFFIFRIAYVANRGAGAVADKPWLTWLNNIGRVVRGLFWHGELNLRHNLSGRPYLDPIQAVLFGLGVIRSGRSLLNLRHLFLFIWLGVMLLPTILSGDAPHFGRMTGAVPAIAILMAMGLAWVGESLWRRWGAWLTERRLQPLLAALFAAILLGTTTFTIRDYFGRYASHPQLAAHFYLPDWQLGQFAAAQLPESTVYLSPTQEELATIYFALGDPDRLQNYSGSGGVIPAGIADQPALYLLRPEETAVLQTLQTTFPEGKLIATPNDSFIAFSLPASAARMGLAQETAVSFAEQISLVGWSATVVDGQLSVWLAWRAEQPPTLDYTAFVHLLDADGRIVTQLDKPPAGYPTSDWRTGEIVLDHFVLPLPSLNNPQTGPLMLQTGFYDLPTLDRLGEPFVLTSDLALLVNR</sequence>
<feature type="transmembrane region" description="Helical" evidence="1">
    <location>
        <begin position="247"/>
        <end position="267"/>
    </location>
</feature>
<name>A0A3B0VCM6_9ZZZZ</name>
<accession>A0A3B0VCM6</accession>
<feature type="transmembrane region" description="Helical" evidence="1">
    <location>
        <begin position="6"/>
        <end position="27"/>
    </location>
</feature>
<keyword evidence="1" id="KW-0812">Transmembrane</keyword>
<evidence type="ECO:0000256" key="1">
    <source>
        <dbReference type="SAM" id="Phobius"/>
    </source>
</evidence>
<dbReference type="AlphaFoldDB" id="A0A3B0VCM6"/>
<gene>
    <name evidence="2" type="ORF">MNBD_CHLOROFLEXI01-2843</name>
</gene>
<feature type="transmembrane region" description="Helical" evidence="1">
    <location>
        <begin position="39"/>
        <end position="70"/>
    </location>
</feature>
<feature type="transmembrane region" description="Helical" evidence="1">
    <location>
        <begin position="184"/>
        <end position="202"/>
    </location>
</feature>